<protein>
    <submittedName>
        <fullName evidence="2">Uncharacterized protein</fullName>
    </submittedName>
</protein>
<evidence type="ECO:0000313" key="2">
    <source>
        <dbReference type="EMBL" id="PWA35823.1"/>
    </source>
</evidence>
<dbReference type="InterPro" id="IPR021920">
    <property type="entry name" value="DUF3531"/>
</dbReference>
<evidence type="ECO:0000256" key="1">
    <source>
        <dbReference type="SAM" id="MobiDB-lite"/>
    </source>
</evidence>
<comment type="caution">
    <text evidence="2">The sequence shown here is derived from an EMBL/GenBank/DDBJ whole genome shotgun (WGS) entry which is preliminary data.</text>
</comment>
<keyword evidence="3" id="KW-1185">Reference proteome</keyword>
<dbReference type="AlphaFoldDB" id="A0A2U1KGS6"/>
<accession>A0A2U1KGS6</accession>
<sequence>MNNILQLTPTQPPKSLTPKTTLIQPTKHNPLRPPFTSIKFPSHKSKFSTKVSSENRVPKSTDLVTQIKELEAEEEDEDHDDNDLVDIDWDKVEDEFGVKRTRDEQMEYDKDPEFADILGTSVDDPAKARSKIEERMRKKRDKIIQSKTGSATPMQVIFNKFEFNSSFIWIEFYHAPLDKDIKMVCDTIRSWHIIGRLGGCNSMNMQLSQSTTDKRPSYDDILGANIEPTTFYNISDLEIQDNVARIWVDIGTSEPLLLDILINAMTQISSDHVGIKQMVFGGSEYENWSPNLTSADEGYSVHKI</sequence>
<name>A0A2U1KGS6_ARTAN</name>
<dbReference type="PANTHER" id="PTHR46737:SF3">
    <property type="entry name" value="OXIDOREDUCTASE_TRANSITION METAL ION-BINDING PROTEIN (DUF3531)"/>
    <property type="match status" value="1"/>
</dbReference>
<organism evidence="2 3">
    <name type="scientific">Artemisia annua</name>
    <name type="common">Sweet wormwood</name>
    <dbReference type="NCBI Taxonomy" id="35608"/>
    <lineage>
        <taxon>Eukaryota</taxon>
        <taxon>Viridiplantae</taxon>
        <taxon>Streptophyta</taxon>
        <taxon>Embryophyta</taxon>
        <taxon>Tracheophyta</taxon>
        <taxon>Spermatophyta</taxon>
        <taxon>Magnoliopsida</taxon>
        <taxon>eudicotyledons</taxon>
        <taxon>Gunneridae</taxon>
        <taxon>Pentapetalae</taxon>
        <taxon>asterids</taxon>
        <taxon>campanulids</taxon>
        <taxon>Asterales</taxon>
        <taxon>Asteraceae</taxon>
        <taxon>Asteroideae</taxon>
        <taxon>Anthemideae</taxon>
        <taxon>Artemisiinae</taxon>
        <taxon>Artemisia</taxon>
    </lineage>
</organism>
<dbReference type="Pfam" id="PF12049">
    <property type="entry name" value="DUF3531"/>
    <property type="match status" value="1"/>
</dbReference>
<gene>
    <name evidence="2" type="ORF">CTI12_AA604360</name>
</gene>
<dbReference type="STRING" id="35608.A0A2U1KGS6"/>
<reference evidence="2 3" key="1">
    <citation type="journal article" date="2018" name="Mol. Plant">
        <title>The genome of Artemisia annua provides insight into the evolution of Asteraceae family and artemisinin biosynthesis.</title>
        <authorList>
            <person name="Shen Q."/>
            <person name="Zhang L."/>
            <person name="Liao Z."/>
            <person name="Wang S."/>
            <person name="Yan T."/>
            <person name="Shi P."/>
            <person name="Liu M."/>
            <person name="Fu X."/>
            <person name="Pan Q."/>
            <person name="Wang Y."/>
            <person name="Lv Z."/>
            <person name="Lu X."/>
            <person name="Zhang F."/>
            <person name="Jiang W."/>
            <person name="Ma Y."/>
            <person name="Chen M."/>
            <person name="Hao X."/>
            <person name="Li L."/>
            <person name="Tang Y."/>
            <person name="Lv G."/>
            <person name="Zhou Y."/>
            <person name="Sun X."/>
            <person name="Brodelius P.E."/>
            <person name="Rose J.K.C."/>
            <person name="Tang K."/>
        </authorList>
    </citation>
    <scope>NUCLEOTIDE SEQUENCE [LARGE SCALE GENOMIC DNA]</scope>
    <source>
        <strain evidence="3">cv. Huhao1</strain>
        <tissue evidence="2">Leaf</tissue>
    </source>
</reference>
<dbReference type="Proteomes" id="UP000245207">
    <property type="component" value="Unassembled WGS sequence"/>
</dbReference>
<evidence type="ECO:0000313" key="3">
    <source>
        <dbReference type="Proteomes" id="UP000245207"/>
    </source>
</evidence>
<dbReference type="PANTHER" id="PTHR46737">
    <property type="entry name" value="OS02G0827600 PROTEIN"/>
    <property type="match status" value="1"/>
</dbReference>
<feature type="compositionally biased region" description="Polar residues" evidence="1">
    <location>
        <begin position="1"/>
        <end position="27"/>
    </location>
</feature>
<proteinExistence type="predicted"/>
<dbReference type="EMBL" id="PKPP01019297">
    <property type="protein sequence ID" value="PWA35823.1"/>
    <property type="molecule type" value="Genomic_DNA"/>
</dbReference>
<feature type="region of interest" description="Disordered" evidence="1">
    <location>
        <begin position="1"/>
        <end position="60"/>
    </location>
</feature>
<dbReference type="OrthoDB" id="2014339at2759"/>